<evidence type="ECO:0000256" key="9">
    <source>
        <dbReference type="ARBA" id="ARBA00052017"/>
    </source>
</evidence>
<dbReference type="GO" id="GO:0036220">
    <property type="term" value="F:ITP diphosphatase activity"/>
    <property type="evidence" value="ECO:0007669"/>
    <property type="project" value="UniProtKB-UniRule"/>
</dbReference>
<comment type="subunit">
    <text evidence="2 10">Homodimer.</text>
</comment>
<dbReference type="GO" id="GO:0035870">
    <property type="term" value="F:dITP diphosphatase activity"/>
    <property type="evidence" value="ECO:0007669"/>
    <property type="project" value="UniProtKB-UniRule"/>
</dbReference>
<dbReference type="GO" id="GO:0005829">
    <property type="term" value="C:cytosol"/>
    <property type="evidence" value="ECO:0007669"/>
    <property type="project" value="TreeGrafter"/>
</dbReference>
<dbReference type="PANTHER" id="PTHR11067:SF9">
    <property type="entry name" value="INOSINE TRIPHOSPHATE PYROPHOSPHATASE"/>
    <property type="match status" value="1"/>
</dbReference>
<evidence type="ECO:0000313" key="13">
    <source>
        <dbReference type="Proteomes" id="UP000240572"/>
    </source>
</evidence>
<comment type="catalytic activity">
    <reaction evidence="8 10">
        <text>dITP + H2O = dIMP + diphosphate + H(+)</text>
        <dbReference type="Rhea" id="RHEA:28342"/>
        <dbReference type="ChEBI" id="CHEBI:15377"/>
        <dbReference type="ChEBI" id="CHEBI:15378"/>
        <dbReference type="ChEBI" id="CHEBI:33019"/>
        <dbReference type="ChEBI" id="CHEBI:61194"/>
        <dbReference type="ChEBI" id="CHEBI:61382"/>
        <dbReference type="EC" id="3.6.1.66"/>
    </reaction>
</comment>
<comment type="function">
    <text evidence="10">Pyrophosphatase that catalyzes the hydrolysis of nucleoside triphosphates to their monophosphate derivatives, with a high preference for the non-canonical purine nucleotides XTP (xanthosine triphosphate), dITP (deoxyinosine triphosphate) and ITP. Seems to function as a house-cleaning enzyme that removes non-canonical purine nucleotides from the nucleotide pool, thus preventing their incorporation into DNA/RNA and avoiding chromosomal lesions.</text>
</comment>
<dbReference type="Pfam" id="PF01725">
    <property type="entry name" value="Ham1p_like"/>
    <property type="match status" value="1"/>
</dbReference>
<dbReference type="GO" id="GO:0017111">
    <property type="term" value="F:ribonucleoside triphosphate phosphatase activity"/>
    <property type="evidence" value="ECO:0007669"/>
    <property type="project" value="InterPro"/>
</dbReference>
<evidence type="ECO:0000256" key="8">
    <source>
        <dbReference type="ARBA" id="ARBA00051875"/>
    </source>
</evidence>
<evidence type="ECO:0000256" key="3">
    <source>
        <dbReference type="ARBA" id="ARBA00022723"/>
    </source>
</evidence>
<evidence type="ECO:0000256" key="4">
    <source>
        <dbReference type="ARBA" id="ARBA00022741"/>
    </source>
</evidence>
<feature type="binding site" evidence="10">
    <location>
        <position position="69"/>
    </location>
    <ligand>
        <name>substrate</name>
    </ligand>
</feature>
<comment type="catalytic activity">
    <reaction evidence="10">
        <text>ITP + H2O = IMP + diphosphate + H(+)</text>
        <dbReference type="Rhea" id="RHEA:29399"/>
        <dbReference type="ChEBI" id="CHEBI:15377"/>
        <dbReference type="ChEBI" id="CHEBI:15378"/>
        <dbReference type="ChEBI" id="CHEBI:33019"/>
        <dbReference type="ChEBI" id="CHEBI:58053"/>
        <dbReference type="ChEBI" id="CHEBI:61402"/>
        <dbReference type="EC" id="3.6.1.66"/>
    </reaction>
</comment>
<reference evidence="12 13" key="1">
    <citation type="submission" date="2018-03" db="EMBL/GenBank/DDBJ databases">
        <title>Genomic Encyclopedia of Type Strains, Phase III (KMG-III): the genomes of soil and plant-associated and newly described type strains.</title>
        <authorList>
            <person name="Whitman W."/>
        </authorList>
    </citation>
    <scope>NUCLEOTIDE SEQUENCE [LARGE SCALE GENOMIC DNA]</scope>
    <source>
        <strain evidence="12 13">CGMCC 1.12700</strain>
    </source>
</reference>
<dbReference type="EC" id="3.6.1.66" evidence="10"/>
<dbReference type="Gene3D" id="3.90.950.10">
    <property type="match status" value="1"/>
</dbReference>
<dbReference type="PANTHER" id="PTHR11067">
    <property type="entry name" value="INOSINE TRIPHOSPHATE PYROPHOSPHATASE/HAM1 PROTEIN"/>
    <property type="match status" value="1"/>
</dbReference>
<sequence>MKLIFASNNQGKLKEVQSMIRRDMELMTLKEAGVWEELPEPYDTFEKNAWSKADYVYRKTGLDCFAEDSGLVVPALNGAPGVYSARYAGEPTNDAANNEKLVRALVGISDHYAYYQSVICLMLQGKPHYFEGRCAGTVQAIARGEGGFGYDPLFVPEGWALTFAEIPLEEKNKISHRGAAMRAFTEFLNGV</sequence>
<dbReference type="EMBL" id="PYGD01000010">
    <property type="protein sequence ID" value="PSK89842.1"/>
    <property type="molecule type" value="Genomic_DNA"/>
</dbReference>
<dbReference type="InterPro" id="IPR020922">
    <property type="entry name" value="dITP/XTP_pyrophosphatase"/>
</dbReference>
<evidence type="ECO:0000256" key="5">
    <source>
        <dbReference type="ARBA" id="ARBA00022801"/>
    </source>
</evidence>
<keyword evidence="4 10" id="KW-0547">Nucleotide-binding</keyword>
<dbReference type="RefSeq" id="WP_106524644.1">
    <property type="nucleotide sequence ID" value="NZ_PYGD01000010.1"/>
</dbReference>
<keyword evidence="7 10" id="KW-0546">Nucleotide metabolism</keyword>
<evidence type="ECO:0000256" key="7">
    <source>
        <dbReference type="ARBA" id="ARBA00023080"/>
    </source>
</evidence>
<name>A0A2P8CY07_9BACT</name>
<feature type="binding site" evidence="10">
    <location>
        <position position="171"/>
    </location>
    <ligand>
        <name>substrate</name>
    </ligand>
</feature>
<dbReference type="GO" id="GO:0009117">
    <property type="term" value="P:nucleotide metabolic process"/>
    <property type="evidence" value="ECO:0007669"/>
    <property type="project" value="UniProtKB-KW"/>
</dbReference>
<comment type="similarity">
    <text evidence="1 10 11">Belongs to the HAM1 NTPase family.</text>
</comment>
<comment type="caution">
    <text evidence="12">The sequence shown here is derived from an EMBL/GenBank/DDBJ whole genome shotgun (WGS) entry which is preliminary data.</text>
</comment>
<dbReference type="NCBIfam" id="TIGR00042">
    <property type="entry name" value="RdgB/HAM1 family non-canonical purine NTP pyrophosphatase"/>
    <property type="match status" value="1"/>
</dbReference>
<keyword evidence="6 10" id="KW-0460">Magnesium</keyword>
<gene>
    <name evidence="12" type="ORF">B0I18_110143</name>
</gene>
<proteinExistence type="inferred from homology"/>
<dbReference type="OrthoDB" id="9807456at2"/>
<protein>
    <recommendedName>
        <fullName evidence="10">dITP/XTP pyrophosphatase</fullName>
        <ecNumber evidence="10">3.6.1.66</ecNumber>
    </recommendedName>
    <alternativeName>
        <fullName evidence="10">Non-canonical purine NTP pyrophosphatase</fullName>
    </alternativeName>
    <alternativeName>
        <fullName evidence="10">Non-standard purine NTP pyrophosphatase</fullName>
    </alternativeName>
    <alternativeName>
        <fullName evidence="10">Nucleoside-triphosphate diphosphatase</fullName>
    </alternativeName>
    <alternativeName>
        <fullName evidence="10">Nucleoside-triphosphate pyrophosphatase</fullName>
        <shortName evidence="10">NTPase</shortName>
    </alternativeName>
</protein>
<dbReference type="SUPFAM" id="SSF52972">
    <property type="entry name" value="ITPase-like"/>
    <property type="match status" value="1"/>
</dbReference>
<keyword evidence="13" id="KW-1185">Reference proteome</keyword>
<evidence type="ECO:0000256" key="10">
    <source>
        <dbReference type="HAMAP-Rule" id="MF_01405"/>
    </source>
</evidence>
<dbReference type="GO" id="GO:0000166">
    <property type="term" value="F:nucleotide binding"/>
    <property type="evidence" value="ECO:0007669"/>
    <property type="project" value="UniProtKB-KW"/>
</dbReference>
<keyword evidence="3 10" id="KW-0479">Metal-binding</keyword>
<comment type="caution">
    <text evidence="10">Lacks conserved residue(s) required for the propagation of feature annotation.</text>
</comment>
<dbReference type="InterPro" id="IPR029001">
    <property type="entry name" value="ITPase-like_fam"/>
</dbReference>
<comment type="cofactor">
    <cofactor evidence="10">
        <name>Mg(2+)</name>
        <dbReference type="ChEBI" id="CHEBI:18420"/>
    </cofactor>
    <text evidence="10">Binds 1 Mg(2+) ion per subunit.</text>
</comment>
<evidence type="ECO:0000256" key="2">
    <source>
        <dbReference type="ARBA" id="ARBA00011738"/>
    </source>
</evidence>
<dbReference type="Proteomes" id="UP000240572">
    <property type="component" value="Unassembled WGS sequence"/>
</dbReference>
<dbReference type="HAMAP" id="MF_01405">
    <property type="entry name" value="Non_canon_purine_NTPase"/>
    <property type="match status" value="1"/>
</dbReference>
<feature type="binding site" evidence="10">
    <location>
        <begin position="7"/>
        <end position="12"/>
    </location>
    <ligand>
        <name>substrate</name>
    </ligand>
</feature>
<evidence type="ECO:0000313" key="12">
    <source>
        <dbReference type="EMBL" id="PSK89842.1"/>
    </source>
</evidence>
<dbReference type="FunFam" id="3.90.950.10:FF:000001">
    <property type="entry name" value="dITP/XTP pyrophosphatase"/>
    <property type="match status" value="1"/>
</dbReference>
<evidence type="ECO:0000256" key="1">
    <source>
        <dbReference type="ARBA" id="ARBA00008023"/>
    </source>
</evidence>
<feature type="active site" description="Proton acceptor" evidence="10">
    <location>
        <position position="68"/>
    </location>
</feature>
<feature type="binding site" evidence="10">
    <location>
        <begin position="176"/>
        <end position="177"/>
    </location>
    <ligand>
        <name>substrate</name>
    </ligand>
</feature>
<evidence type="ECO:0000256" key="6">
    <source>
        <dbReference type="ARBA" id="ARBA00022842"/>
    </source>
</evidence>
<comment type="catalytic activity">
    <reaction evidence="9 10">
        <text>XTP + H2O = XMP + diphosphate + H(+)</text>
        <dbReference type="Rhea" id="RHEA:28610"/>
        <dbReference type="ChEBI" id="CHEBI:15377"/>
        <dbReference type="ChEBI" id="CHEBI:15378"/>
        <dbReference type="ChEBI" id="CHEBI:33019"/>
        <dbReference type="ChEBI" id="CHEBI:57464"/>
        <dbReference type="ChEBI" id="CHEBI:61314"/>
        <dbReference type="EC" id="3.6.1.66"/>
    </reaction>
</comment>
<accession>A0A2P8CY07</accession>
<evidence type="ECO:0000256" key="11">
    <source>
        <dbReference type="RuleBase" id="RU003781"/>
    </source>
</evidence>
<keyword evidence="5 10" id="KW-0378">Hydrolase</keyword>
<feature type="binding site" evidence="10">
    <location>
        <position position="68"/>
    </location>
    <ligand>
        <name>Mg(2+)</name>
        <dbReference type="ChEBI" id="CHEBI:18420"/>
    </ligand>
</feature>
<dbReference type="AlphaFoldDB" id="A0A2P8CY07"/>
<organism evidence="12 13">
    <name type="scientific">Taibaiella chishuiensis</name>
    <dbReference type="NCBI Taxonomy" id="1434707"/>
    <lineage>
        <taxon>Bacteria</taxon>
        <taxon>Pseudomonadati</taxon>
        <taxon>Bacteroidota</taxon>
        <taxon>Chitinophagia</taxon>
        <taxon>Chitinophagales</taxon>
        <taxon>Chitinophagaceae</taxon>
        <taxon>Taibaiella</taxon>
    </lineage>
</organism>
<dbReference type="GO" id="GO:0036222">
    <property type="term" value="F:XTP diphosphatase activity"/>
    <property type="evidence" value="ECO:0007669"/>
    <property type="project" value="UniProtKB-UniRule"/>
</dbReference>
<dbReference type="InterPro" id="IPR002637">
    <property type="entry name" value="RdgB/HAM1"/>
</dbReference>
<dbReference type="GO" id="GO:0046872">
    <property type="term" value="F:metal ion binding"/>
    <property type="evidence" value="ECO:0007669"/>
    <property type="project" value="UniProtKB-KW"/>
</dbReference>
<dbReference type="CDD" id="cd00515">
    <property type="entry name" value="HAM1"/>
    <property type="match status" value="1"/>
</dbReference>
<feature type="binding site" evidence="10">
    <location>
        <begin position="148"/>
        <end position="151"/>
    </location>
    <ligand>
        <name>substrate</name>
    </ligand>
</feature>
<dbReference type="GO" id="GO:0009146">
    <property type="term" value="P:purine nucleoside triphosphate catabolic process"/>
    <property type="evidence" value="ECO:0007669"/>
    <property type="project" value="UniProtKB-UniRule"/>
</dbReference>